<dbReference type="InterPro" id="IPR050640">
    <property type="entry name" value="Bact_2-comp_sensor_kinase"/>
</dbReference>
<dbReference type="EMBL" id="CAXIXY010000004">
    <property type="protein sequence ID" value="CAL2084113.1"/>
    <property type="molecule type" value="Genomic_DNA"/>
</dbReference>
<evidence type="ECO:0000313" key="5">
    <source>
        <dbReference type="EMBL" id="CAL2084113.1"/>
    </source>
</evidence>
<dbReference type="SUPFAM" id="SSF81901">
    <property type="entry name" value="HCP-like"/>
    <property type="match status" value="1"/>
</dbReference>
<dbReference type="PANTHER" id="PTHR34220">
    <property type="entry name" value="SENSOR HISTIDINE KINASE YPDA"/>
    <property type="match status" value="1"/>
</dbReference>
<dbReference type="InterPro" id="IPR010559">
    <property type="entry name" value="Sig_transdc_His_kin_internal"/>
</dbReference>
<gene>
    <name evidence="5" type="ORF">T190607A01A_20249</name>
</gene>
<keyword evidence="3" id="KW-1133">Transmembrane helix</keyword>
<keyword evidence="3" id="KW-0472">Membrane</keyword>
<dbReference type="Proteomes" id="UP001497416">
    <property type="component" value="Unassembled WGS sequence"/>
</dbReference>
<evidence type="ECO:0000256" key="2">
    <source>
        <dbReference type="SAM" id="Coils"/>
    </source>
</evidence>
<keyword evidence="3" id="KW-0812">Transmembrane</keyword>
<sequence length="615" mass="72263">MSKRFFYVVFILLCLACNDQVKDSSQAKSNLIELQQKSVQNQDSTYYFLKKGVELIKLFPELSDSLRAENNYALGSYFYAKGVMDSAAHYSHKATDFSADSLQYDREIDYFYQSWYVYYSQGKYGDCISIVDKLESLLDDKDYNNQVFVNYLYENTYKANEDFKQAILYNKKQINAYSNIPNTVPSIREAVIFQSEYEYQLKNKKRAYKLLDSLLNIESRLNETTKYNLYNRYGIQTFDEKKFKSSLDFFIKSLSHLKKVPKNRTSADQKARLYYNISEAYFALKKYNKAYTYLDSAFYLNSKNGNETVLRSILQKQLELAVVTDKDPTKLSNSLDSIFNYQKDQYTKKYKEDLVALEKALKKENEILAEKKDIEIKSITRLFTLIIIVSILIILSIFFYRQRMYKVKKQSLQMQQRLLRSQMNPHFTFNTLYTIQNLIKDTPLKAKNYLIKFSRLLRLILENSTQNYVLFKDELKALKEYYALQQVRFPDKFEFYIQLNNLEEDSFIFIPPMLIQPMIENSIEHGFNGINYKGKLVLTLTQKKSFLECKIEDNGRGLQSESSDIKKSTSLELIHDYLKKSTGKGIQITDKDSLNTNETGVIVSFKIPFKLTKND</sequence>
<feature type="transmembrane region" description="Helical" evidence="3">
    <location>
        <begin position="382"/>
        <end position="400"/>
    </location>
</feature>
<name>A0ABM9NYI8_9FLAO</name>
<reference evidence="5 6" key="1">
    <citation type="submission" date="2024-05" db="EMBL/GenBank/DDBJ databases">
        <authorList>
            <person name="Duchaud E."/>
        </authorList>
    </citation>
    <scope>NUCLEOTIDE SEQUENCE [LARGE SCALE GENOMIC DNA]</scope>
    <source>
        <strain evidence="5">Ena-SAMPLE-TAB-13-05-2024-13:56:06:370-140302</strain>
    </source>
</reference>
<feature type="coiled-coil region" evidence="2">
    <location>
        <begin position="347"/>
        <end position="377"/>
    </location>
</feature>
<proteinExistence type="predicted"/>
<accession>A0ABM9NYI8</accession>
<dbReference type="PROSITE" id="PS50005">
    <property type="entry name" value="TPR"/>
    <property type="match status" value="1"/>
</dbReference>
<evidence type="ECO:0000313" key="6">
    <source>
        <dbReference type="Proteomes" id="UP001497416"/>
    </source>
</evidence>
<feature type="domain" description="Signal transduction histidine kinase internal region" evidence="4">
    <location>
        <begin position="415"/>
        <end position="493"/>
    </location>
</feature>
<keyword evidence="1" id="KW-0802">TPR repeat</keyword>
<dbReference type="InterPro" id="IPR011990">
    <property type="entry name" value="TPR-like_helical_dom_sf"/>
</dbReference>
<dbReference type="RefSeq" id="WP_348711671.1">
    <property type="nucleotide sequence ID" value="NZ_CAXIXY010000004.1"/>
</dbReference>
<keyword evidence="6" id="KW-1185">Reference proteome</keyword>
<dbReference type="Gene3D" id="3.30.565.10">
    <property type="entry name" value="Histidine kinase-like ATPase, C-terminal domain"/>
    <property type="match status" value="1"/>
</dbReference>
<dbReference type="InterPro" id="IPR036890">
    <property type="entry name" value="HATPase_C_sf"/>
</dbReference>
<organism evidence="5 6">
    <name type="scientific">Tenacibaculum platacis</name>
    <dbReference type="NCBI Taxonomy" id="3137852"/>
    <lineage>
        <taxon>Bacteria</taxon>
        <taxon>Pseudomonadati</taxon>
        <taxon>Bacteroidota</taxon>
        <taxon>Flavobacteriia</taxon>
        <taxon>Flavobacteriales</taxon>
        <taxon>Flavobacteriaceae</taxon>
        <taxon>Tenacibaculum</taxon>
    </lineage>
</organism>
<feature type="repeat" description="TPR" evidence="1">
    <location>
        <begin position="271"/>
        <end position="304"/>
    </location>
</feature>
<comment type="caution">
    <text evidence="5">The sequence shown here is derived from an EMBL/GenBank/DDBJ whole genome shotgun (WGS) entry which is preliminary data.</text>
</comment>
<dbReference type="Pfam" id="PF06580">
    <property type="entry name" value="His_kinase"/>
    <property type="match status" value="1"/>
</dbReference>
<evidence type="ECO:0000259" key="4">
    <source>
        <dbReference type="Pfam" id="PF06580"/>
    </source>
</evidence>
<evidence type="ECO:0000256" key="1">
    <source>
        <dbReference type="PROSITE-ProRule" id="PRU00339"/>
    </source>
</evidence>
<dbReference type="SUPFAM" id="SSF55874">
    <property type="entry name" value="ATPase domain of HSP90 chaperone/DNA topoisomerase II/histidine kinase"/>
    <property type="match status" value="1"/>
</dbReference>
<dbReference type="InterPro" id="IPR019734">
    <property type="entry name" value="TPR_rpt"/>
</dbReference>
<evidence type="ECO:0000256" key="3">
    <source>
        <dbReference type="SAM" id="Phobius"/>
    </source>
</evidence>
<dbReference type="PANTHER" id="PTHR34220:SF7">
    <property type="entry name" value="SENSOR HISTIDINE KINASE YPDA"/>
    <property type="match status" value="1"/>
</dbReference>
<protein>
    <submittedName>
        <fullName evidence="5">TPR_REGION domain-containing protein</fullName>
    </submittedName>
</protein>
<keyword evidence="2" id="KW-0175">Coiled coil</keyword>
<dbReference type="Gene3D" id="1.25.40.10">
    <property type="entry name" value="Tetratricopeptide repeat domain"/>
    <property type="match status" value="1"/>
</dbReference>